<name>A0ABR6WB72_9BACT</name>
<feature type="region of interest" description="Disordered" evidence="1">
    <location>
        <begin position="101"/>
        <end position="121"/>
    </location>
</feature>
<accession>A0ABR6WB72</accession>
<dbReference type="EMBL" id="VFIA01000031">
    <property type="protein sequence ID" value="MBC3793763.1"/>
    <property type="molecule type" value="Genomic_DNA"/>
</dbReference>
<dbReference type="RefSeq" id="WP_186739613.1">
    <property type="nucleotide sequence ID" value="NZ_VFIA01000031.1"/>
</dbReference>
<proteinExistence type="predicted"/>
<protein>
    <recommendedName>
        <fullName evidence="2">Acyl-protein synthetase LuxE domain-containing protein</fullName>
    </recommendedName>
</protein>
<dbReference type="InterPro" id="IPR007534">
    <property type="entry name" value="LuxE"/>
</dbReference>
<comment type="caution">
    <text evidence="3">The sequence shown here is derived from an EMBL/GenBank/DDBJ whole genome shotgun (WGS) entry which is preliminary data.</text>
</comment>
<feature type="domain" description="Acyl-protein synthetase LuxE" evidence="2">
    <location>
        <begin position="31"/>
        <end position="390"/>
    </location>
</feature>
<sequence>MSFLSTLSAEAISIRQSLRQQILTVGNESFESLALAVFRYQAAYNPVYRTYLDCLSVRPEHVTGLDQVPFMPIGFFKYHTILTGLDPNDRMAADTLTFASSGTTSRKVGSPSSESAETSHHLVPDPELYDAVSTRIFEQAYGPLTNFHILALLPSYLERNNSSLVYMVQRFMAQSGRFTSGHLPTDAALTADESANFFLNNVDELTRRLRQLTDQPDGKRILLIGVTFALLDWAESDADLRFLGQNPNLVVMETGGMKGRRKELLREEVHEVLTDRLGISRVHSEYGMTELLSQAYSMGEGVFRPSPTLRVVLRDINDPFQRITPGQTVSRQTGSRQTGGINVVDLANLDSCSFIETQDLGQYVDEGESFSGAFRVIGRFDNSDVRGCNLLVIN</sequence>
<keyword evidence="4" id="KW-1185">Reference proteome</keyword>
<organism evidence="3 4">
    <name type="scientific">Spirosoma utsteinense</name>
    <dbReference type="NCBI Taxonomy" id="2585773"/>
    <lineage>
        <taxon>Bacteria</taxon>
        <taxon>Pseudomonadati</taxon>
        <taxon>Bacteroidota</taxon>
        <taxon>Cytophagia</taxon>
        <taxon>Cytophagales</taxon>
        <taxon>Cytophagaceae</taxon>
        <taxon>Spirosoma</taxon>
    </lineage>
</organism>
<dbReference type="Proteomes" id="UP000700732">
    <property type="component" value="Unassembled WGS sequence"/>
</dbReference>
<reference evidence="3 4" key="1">
    <citation type="submission" date="2019-06" db="EMBL/GenBank/DDBJ databases">
        <title>Spirosoma utsteinense sp. nov. isolated from Antarctic ice-free soils.</title>
        <authorList>
            <person name="Tahon G."/>
        </authorList>
    </citation>
    <scope>NUCLEOTIDE SEQUENCE [LARGE SCALE GENOMIC DNA]</scope>
    <source>
        <strain evidence="3 4">LMG 31447</strain>
    </source>
</reference>
<evidence type="ECO:0000259" key="2">
    <source>
        <dbReference type="Pfam" id="PF04443"/>
    </source>
</evidence>
<feature type="compositionally biased region" description="Polar residues" evidence="1">
    <location>
        <begin position="101"/>
        <end position="116"/>
    </location>
</feature>
<evidence type="ECO:0000313" key="4">
    <source>
        <dbReference type="Proteomes" id="UP000700732"/>
    </source>
</evidence>
<evidence type="ECO:0000256" key="1">
    <source>
        <dbReference type="SAM" id="MobiDB-lite"/>
    </source>
</evidence>
<dbReference type="Pfam" id="PF04443">
    <property type="entry name" value="LuxE"/>
    <property type="match status" value="1"/>
</dbReference>
<gene>
    <name evidence="3" type="ORF">FH603_4285</name>
</gene>
<evidence type="ECO:0000313" key="3">
    <source>
        <dbReference type="EMBL" id="MBC3793763.1"/>
    </source>
</evidence>